<gene>
    <name evidence="7" type="ORF">EDEG_00330</name>
</gene>
<comment type="similarity">
    <text evidence="1 5">Belongs to the MCM family.</text>
</comment>
<dbReference type="Gene3D" id="2.40.50.140">
    <property type="entry name" value="Nucleic acid-binding proteins"/>
    <property type="match status" value="1"/>
</dbReference>
<evidence type="ECO:0000256" key="4">
    <source>
        <dbReference type="ARBA" id="ARBA00022840"/>
    </source>
</evidence>
<dbReference type="PANTHER" id="PTHR11630">
    <property type="entry name" value="DNA REPLICATION LICENSING FACTOR MCM FAMILY MEMBER"/>
    <property type="match status" value="1"/>
</dbReference>
<reference evidence="8" key="2">
    <citation type="submission" date="2015-07" db="EMBL/GenBank/DDBJ databases">
        <title>Contrasting host-pathogen interactions and genome evolution in two generalist and specialist microsporidian pathogens of mosquitoes.</title>
        <authorList>
            <consortium name="The Broad Institute Genomics Platform"/>
            <consortium name="The Broad Institute Genome Sequencing Center for Infectious Disease"/>
            <person name="Cuomo C.A."/>
            <person name="Sanscrainte N.D."/>
            <person name="Goldberg J.M."/>
            <person name="Heiman D."/>
            <person name="Young S."/>
            <person name="Zeng Q."/>
            <person name="Becnel J.J."/>
            <person name="Birren B.W."/>
        </authorList>
    </citation>
    <scope>NUCLEOTIDE SEQUENCE [LARGE SCALE GENOMIC DNA]</scope>
    <source>
        <strain evidence="8">USNM 41457</strain>
    </source>
</reference>
<keyword evidence="3 5" id="KW-0547">Nucleotide-binding</keyword>
<dbReference type="InParanoid" id="J9DH19"/>
<evidence type="ECO:0000256" key="3">
    <source>
        <dbReference type="ARBA" id="ARBA00022741"/>
    </source>
</evidence>
<dbReference type="GO" id="GO:0042555">
    <property type="term" value="C:MCM complex"/>
    <property type="evidence" value="ECO:0007669"/>
    <property type="project" value="UniProtKB-ARBA"/>
</dbReference>
<dbReference type="InterPro" id="IPR033762">
    <property type="entry name" value="MCM_OB"/>
</dbReference>
<dbReference type="SUPFAM" id="SSF50249">
    <property type="entry name" value="Nucleic acid-binding proteins"/>
    <property type="match status" value="2"/>
</dbReference>
<comment type="caution">
    <text evidence="7">The sequence shown here is derived from an EMBL/GenBank/DDBJ whole genome shotgun (WGS) entry which is preliminary data.</text>
</comment>
<dbReference type="VEuPathDB" id="MicrosporidiaDB:EDEG_00330"/>
<keyword evidence="5" id="KW-0238">DNA-binding</keyword>
<dbReference type="STRING" id="1003232.J9DH19"/>
<dbReference type="SMART" id="SM00350">
    <property type="entry name" value="MCM"/>
    <property type="match status" value="1"/>
</dbReference>
<evidence type="ECO:0000313" key="7">
    <source>
        <dbReference type="EMBL" id="EJW01900.1"/>
    </source>
</evidence>
<protein>
    <recommendedName>
        <fullName evidence="6">MCM C-terminal AAA(+) ATPase domain-containing protein</fullName>
    </recommendedName>
</protein>
<proteinExistence type="inferred from homology"/>
<dbReference type="GO" id="GO:0005656">
    <property type="term" value="C:nuclear pre-replicative complex"/>
    <property type="evidence" value="ECO:0007669"/>
    <property type="project" value="UniProtKB-ARBA"/>
</dbReference>
<evidence type="ECO:0000256" key="5">
    <source>
        <dbReference type="RuleBase" id="RU004070"/>
    </source>
</evidence>
<dbReference type="InterPro" id="IPR031327">
    <property type="entry name" value="MCM"/>
</dbReference>
<dbReference type="FunCoup" id="J9DH19">
    <property type="interactions" value="288"/>
</dbReference>
<dbReference type="Gene3D" id="3.30.1640.10">
    <property type="entry name" value="mini-chromosome maintenance (MCM) complex, chain A, domain 1"/>
    <property type="match status" value="1"/>
</dbReference>
<dbReference type="Pfam" id="PF17207">
    <property type="entry name" value="MCM_OB"/>
    <property type="match status" value="1"/>
</dbReference>
<dbReference type="Pfam" id="PF00493">
    <property type="entry name" value="MCM"/>
    <property type="match status" value="1"/>
</dbReference>
<dbReference type="PRINTS" id="PR01657">
    <property type="entry name" value="MCMFAMILY"/>
</dbReference>
<evidence type="ECO:0000313" key="8">
    <source>
        <dbReference type="Proteomes" id="UP000003163"/>
    </source>
</evidence>
<evidence type="ECO:0000259" key="6">
    <source>
        <dbReference type="PROSITE" id="PS50051"/>
    </source>
</evidence>
<accession>J9DH19</accession>
<dbReference type="GO" id="GO:0005524">
    <property type="term" value="F:ATP binding"/>
    <property type="evidence" value="ECO:0007669"/>
    <property type="project" value="UniProtKB-KW"/>
</dbReference>
<dbReference type="Proteomes" id="UP000003163">
    <property type="component" value="Unassembled WGS sequence"/>
</dbReference>
<dbReference type="PROSITE" id="PS50051">
    <property type="entry name" value="MCM_2"/>
    <property type="match status" value="1"/>
</dbReference>
<dbReference type="GO" id="GO:0017116">
    <property type="term" value="F:single-stranded DNA helicase activity"/>
    <property type="evidence" value="ECO:0007669"/>
    <property type="project" value="TreeGrafter"/>
</dbReference>
<evidence type="ECO:0000256" key="2">
    <source>
        <dbReference type="ARBA" id="ARBA00022705"/>
    </source>
</evidence>
<feature type="domain" description="MCM C-terminal AAA(+) ATPase" evidence="6">
    <location>
        <begin position="477"/>
        <end position="675"/>
    </location>
</feature>
<dbReference type="AlphaFoldDB" id="J9DH19"/>
<dbReference type="InterPro" id="IPR027417">
    <property type="entry name" value="P-loop_NTPase"/>
</dbReference>
<dbReference type="PANTHER" id="PTHR11630:SF66">
    <property type="entry name" value="DNA REPLICATION LICENSING FACTOR MCM4"/>
    <property type="match status" value="1"/>
</dbReference>
<dbReference type="GO" id="GO:0006279">
    <property type="term" value="P:premeiotic DNA replication"/>
    <property type="evidence" value="ECO:0007669"/>
    <property type="project" value="UniProtKB-ARBA"/>
</dbReference>
<dbReference type="GO" id="GO:0016787">
    <property type="term" value="F:hydrolase activity"/>
    <property type="evidence" value="ECO:0007669"/>
    <property type="project" value="UniProtKB-KW"/>
</dbReference>
<dbReference type="EMBL" id="AFBI03000003">
    <property type="protein sequence ID" value="EJW01900.1"/>
    <property type="molecule type" value="Genomic_DNA"/>
</dbReference>
<dbReference type="InterPro" id="IPR001208">
    <property type="entry name" value="MCM_dom"/>
</dbReference>
<dbReference type="OrthoDB" id="10251574at2759"/>
<dbReference type="SUPFAM" id="SSF52540">
    <property type="entry name" value="P-loop containing nucleoside triphosphate hydrolases"/>
    <property type="match status" value="1"/>
</dbReference>
<keyword evidence="8" id="KW-1185">Reference proteome</keyword>
<reference evidence="7 8" key="1">
    <citation type="submission" date="2011-08" db="EMBL/GenBank/DDBJ databases">
        <authorList>
            <person name="Liu Z.J."/>
            <person name="Shi F.L."/>
            <person name="Lu J.Q."/>
            <person name="Li M."/>
            <person name="Wang Z.L."/>
        </authorList>
    </citation>
    <scope>NUCLEOTIDE SEQUENCE [LARGE SCALE GENOMIC DNA]</scope>
    <source>
        <strain evidence="7 8">USNM 41457</strain>
    </source>
</reference>
<dbReference type="Gene3D" id="3.40.50.300">
    <property type="entry name" value="P-loop containing nucleotide triphosphate hydrolases"/>
    <property type="match status" value="1"/>
</dbReference>
<keyword evidence="4 5" id="KW-0067">ATP-binding</keyword>
<evidence type="ECO:0000256" key="1">
    <source>
        <dbReference type="ARBA" id="ARBA00008010"/>
    </source>
</evidence>
<dbReference type="GO" id="GO:0031261">
    <property type="term" value="C:DNA replication preinitiation complex"/>
    <property type="evidence" value="ECO:0007669"/>
    <property type="project" value="UniProtKB-ARBA"/>
</dbReference>
<sequence>MSSQFTFDSSRDYNYSTSQSQQEIDFQKVKLVWGTQVSVIETSESFKDFIQKFHLEDINNLIETQNSSIMLFVNCMMLPSNLKNLLLNYPLDVLPIFEHSLAEIIFEIDPQFQIKILKLRIYNIGFLFNRFFNVNLIEKVVYLKGVVVRTSEIFPSSSCKIYTCIVCKTDQSLSDSNLKDDVLHVEPDNFSYIGENVSTNSHLNKQSKSSGKFKDLNFKTQTFKTIHTDLSVQTTKNREVNSGLDDILCNNITKLNILRHQEDAYLRNDDVDVSILGTNQKKGPSGISLTPSLEICCNCGARFTLQLNRVKTFFVDKQIIKLQELPSDVPAGSTPISTEVIAFDDLCDKLNPGDRVKVTGILKVAVQRNKDKKTFCQNYKPFIEMCSFEKLNINEDSSTTFSKKCCKTNDVTKQHDTTKKHIDSSINELHPDNNIDKNKNQVNLSCELSQNILSSSIQNTIDYQLLNKLKKLPKNILKNILINSIAPQVFSHHFTKYAILLQLIGGSIKKDRRSNINVLLIGDPGIAKSQLLKFVNQITKGMYTSGRGSSAVGLTASIHKYNNQFVLEPGALVLSDNSICCIDEFDKMNLTTRAVLHEVMEQQTISISKAGIVTTLNARCSILASCNPIKSKYDLRKSVIENINIPCTLLSRFDIVCVLIDKQDEENDHKIAEHIIRLFSEQSANNYIRKKTEVIAKNLSLNSDTTCVNITDTNLNDGYRSIMNIDNQNNLVNEKSKKNIAKNYLNNEILEKSDIPNQKK</sequence>
<dbReference type="HOGENOM" id="CLU_366822_0_0_1"/>
<dbReference type="GO" id="GO:0043596">
    <property type="term" value="C:nuclear replication fork"/>
    <property type="evidence" value="ECO:0007669"/>
    <property type="project" value="UniProtKB-ARBA"/>
</dbReference>
<name>J9DH19_EDHAE</name>
<organism evidence="7 8">
    <name type="scientific">Edhazardia aedis (strain USNM 41457)</name>
    <name type="common">Microsporidian parasite</name>
    <dbReference type="NCBI Taxonomy" id="1003232"/>
    <lineage>
        <taxon>Eukaryota</taxon>
        <taxon>Fungi</taxon>
        <taxon>Fungi incertae sedis</taxon>
        <taxon>Microsporidia</taxon>
        <taxon>Edhazardia</taxon>
    </lineage>
</organism>
<dbReference type="InterPro" id="IPR012340">
    <property type="entry name" value="NA-bd_OB-fold"/>
</dbReference>
<keyword evidence="2" id="KW-0235">DNA replication</keyword>
<dbReference type="GO" id="GO:0003697">
    <property type="term" value="F:single-stranded DNA binding"/>
    <property type="evidence" value="ECO:0007669"/>
    <property type="project" value="TreeGrafter"/>
</dbReference>